<dbReference type="Pfam" id="PF08487">
    <property type="entry name" value="VIT"/>
    <property type="match status" value="1"/>
</dbReference>
<evidence type="ECO:0000259" key="2">
    <source>
        <dbReference type="PROSITE" id="PS51468"/>
    </source>
</evidence>
<evidence type="ECO:0000313" key="4">
    <source>
        <dbReference type="Proteomes" id="UP001500367"/>
    </source>
</evidence>
<dbReference type="Gene3D" id="1.25.40.10">
    <property type="entry name" value="Tetratricopeptide repeat domain"/>
    <property type="match status" value="1"/>
</dbReference>
<dbReference type="PROSITE" id="PS51468">
    <property type="entry name" value="VIT"/>
    <property type="match status" value="1"/>
</dbReference>
<accession>A0ABP7V8H3</accession>
<dbReference type="Pfam" id="PF13715">
    <property type="entry name" value="CarbopepD_reg_2"/>
    <property type="match status" value="1"/>
</dbReference>
<dbReference type="PANTHER" id="PTHR45737:SF6">
    <property type="entry name" value="VON WILLEBRAND FACTOR A DOMAIN-CONTAINING PROTEIN 5A"/>
    <property type="match status" value="1"/>
</dbReference>
<dbReference type="Gene3D" id="2.60.40.1120">
    <property type="entry name" value="Carboxypeptidase-like, regulatory domain"/>
    <property type="match status" value="1"/>
</dbReference>
<sequence>MKNLILISLLFFGSWVQAQNPQLNVKGKDSSLVRLSQLKVNVKVVGNIAYTTTEMHFFNGTNRQMEAELLFPLPEGVSVSRYAIDINGKMREAVPVNKNKGKQVFEAIEHRRVDPGLLEKVEGNNFRTRIYPLPPNGKRIVIIGYEQELSSLDPTHLGYQMLSSYPYALDVFELSVAVLGASATPTVTNDEGVLALENLNQSYQTSLTKSNYKPKDKLLISIPIRQDIPSVVVQSVDGQYYFYANTVLDGANVKKKNPNSIGLIWDVSLSCRKRDLIKELALLDAYFKELNTVEVVLYFSGYTFDKKATYQIKNGDWSELNAALKQAKYDGGTRFSKIKLPVHDEYLYFTDGLSSLSSNVLPSTKKPVYTITSLPSSDYAFLNYNAIKTGGNFINLNQLKVEDALDKLVYQSLKFLGVKENYMVTDLYPMVGTPVSGSFSVAGISLKEQNQVVLLFGYEDTPTLEKTIVINASTQASTDVSIEKFWAQKKIANLEIQYKQNAEEIETLGKKYGIVTNNTSLIVLENLSDYIQYDIVPPAELRPEFDRMMKQQIANAEAKKYNNWQNVAQYYEALKLWWDNNTKYSKPKPVKIPKPKPVVVTPPRNVSFSGVNPSFVRGLVYDNQGPLPGAIVMVRGTTRGVSTDFDGKYSIDAKVGDQLVVQFVGMESTTITVGNNKRIDVTLRESSRVLDEVVVQGYRVMRDSSQDDEDDEKENVREKRSITSAYSVVKSEEISVASNPNAVRTLSGQVSGINVQTNTAWSNDSNANVTYQNGFVNNDRTKISKWNPDRIYLKALANAPADKKYGLYLELREGQETNPSFYFDVANHFYDSGDKTTALLIVSSIADLGLENHQLYKSLTYVLRQWEAYDDALHTAKQVAVWREQEPQAHRDLALTLEDNGQFQAAFDELIKGLEVNYYGEMSGQYAGVEDIILMDLNRMMQEHKSIKTDKLEKKYLDKMPVEIRIILNWNQMDTDIDLHIIEPTGEECYYGHRDTQAGARFSKDFTQGYGPEQYLLRNAVKGKYIIKTNYFGESALTENGPATVMVEVYTRKGNGSIERKLQTIQLGKVKENQNLAEITID</sequence>
<keyword evidence="1" id="KW-0732">Signal</keyword>
<dbReference type="InterPro" id="IPR013694">
    <property type="entry name" value="VIT"/>
</dbReference>
<dbReference type="SUPFAM" id="SSF49464">
    <property type="entry name" value="Carboxypeptidase regulatory domain-like"/>
    <property type="match status" value="1"/>
</dbReference>
<gene>
    <name evidence="3" type="ORF">GCM10022389_02850</name>
</gene>
<keyword evidence="4" id="KW-1185">Reference proteome</keyword>
<protein>
    <recommendedName>
        <fullName evidence="2">VIT domain-containing protein</fullName>
    </recommendedName>
</protein>
<dbReference type="SUPFAM" id="SSF48452">
    <property type="entry name" value="TPR-like"/>
    <property type="match status" value="1"/>
</dbReference>
<dbReference type="RefSeq" id="WP_344815046.1">
    <property type="nucleotide sequence ID" value="NZ_BAABCT010000001.1"/>
</dbReference>
<organism evidence="3 4">
    <name type="scientific">Flavobacterium cheonanense</name>
    <dbReference type="NCBI Taxonomy" id="706183"/>
    <lineage>
        <taxon>Bacteria</taxon>
        <taxon>Pseudomonadati</taxon>
        <taxon>Bacteroidota</taxon>
        <taxon>Flavobacteriia</taxon>
        <taxon>Flavobacteriales</taxon>
        <taxon>Flavobacteriaceae</taxon>
        <taxon>Flavobacterium</taxon>
    </lineage>
</organism>
<evidence type="ECO:0000313" key="3">
    <source>
        <dbReference type="EMBL" id="GAA4061792.1"/>
    </source>
</evidence>
<dbReference type="InterPro" id="IPR008969">
    <property type="entry name" value="CarboxyPept-like_regulatory"/>
</dbReference>
<dbReference type="PANTHER" id="PTHR45737">
    <property type="entry name" value="VON WILLEBRAND FACTOR A DOMAIN-CONTAINING PROTEIN 5A"/>
    <property type="match status" value="1"/>
</dbReference>
<dbReference type="Proteomes" id="UP001500367">
    <property type="component" value="Unassembled WGS sequence"/>
</dbReference>
<name>A0ABP7V8H3_9FLAO</name>
<evidence type="ECO:0000256" key="1">
    <source>
        <dbReference type="SAM" id="SignalP"/>
    </source>
</evidence>
<feature type="domain" description="VIT" evidence="2">
    <location>
        <begin position="19"/>
        <end position="147"/>
    </location>
</feature>
<dbReference type="EMBL" id="BAABCT010000001">
    <property type="protein sequence ID" value="GAA4061792.1"/>
    <property type="molecule type" value="Genomic_DNA"/>
</dbReference>
<comment type="caution">
    <text evidence="3">The sequence shown here is derived from an EMBL/GenBank/DDBJ whole genome shotgun (WGS) entry which is preliminary data.</text>
</comment>
<feature type="chain" id="PRO_5047279874" description="VIT domain-containing protein" evidence="1">
    <location>
        <begin position="19"/>
        <end position="1082"/>
    </location>
</feature>
<proteinExistence type="predicted"/>
<dbReference type="InterPro" id="IPR011990">
    <property type="entry name" value="TPR-like_helical_dom_sf"/>
</dbReference>
<reference evidence="4" key="1">
    <citation type="journal article" date="2019" name="Int. J. Syst. Evol. Microbiol.">
        <title>The Global Catalogue of Microorganisms (GCM) 10K type strain sequencing project: providing services to taxonomists for standard genome sequencing and annotation.</title>
        <authorList>
            <consortium name="The Broad Institute Genomics Platform"/>
            <consortium name="The Broad Institute Genome Sequencing Center for Infectious Disease"/>
            <person name="Wu L."/>
            <person name="Ma J."/>
        </authorList>
    </citation>
    <scope>NUCLEOTIDE SEQUENCE [LARGE SCALE GENOMIC DNA]</scope>
    <source>
        <strain evidence="4">JCM 17069</strain>
    </source>
</reference>
<feature type="signal peptide" evidence="1">
    <location>
        <begin position="1"/>
        <end position="18"/>
    </location>
</feature>